<dbReference type="EMBL" id="QHKI01000006">
    <property type="protein sequence ID" value="RSM87587.1"/>
    <property type="molecule type" value="Genomic_DNA"/>
</dbReference>
<evidence type="ECO:0000256" key="3">
    <source>
        <dbReference type="ARBA" id="ARBA00023163"/>
    </source>
</evidence>
<protein>
    <submittedName>
        <fullName evidence="6">TetR/AcrR family transcriptional regulator</fullName>
    </submittedName>
</protein>
<dbReference type="PROSITE" id="PS50977">
    <property type="entry name" value="HTH_TETR_2"/>
    <property type="match status" value="1"/>
</dbReference>
<evidence type="ECO:0000256" key="4">
    <source>
        <dbReference type="PROSITE-ProRule" id="PRU00335"/>
    </source>
</evidence>
<evidence type="ECO:0000259" key="5">
    <source>
        <dbReference type="PROSITE" id="PS50977"/>
    </source>
</evidence>
<dbReference type="AlphaFoldDB" id="A0A428ZHN8"/>
<dbReference type="InterPro" id="IPR049445">
    <property type="entry name" value="TetR_SbtR-like_C"/>
</dbReference>
<organism evidence="6 7">
    <name type="scientific">Kibdelosporangium aridum</name>
    <dbReference type="NCBI Taxonomy" id="2030"/>
    <lineage>
        <taxon>Bacteria</taxon>
        <taxon>Bacillati</taxon>
        <taxon>Actinomycetota</taxon>
        <taxon>Actinomycetes</taxon>
        <taxon>Pseudonocardiales</taxon>
        <taxon>Pseudonocardiaceae</taxon>
        <taxon>Kibdelosporangium</taxon>
    </lineage>
</organism>
<dbReference type="Gene3D" id="1.10.357.10">
    <property type="entry name" value="Tetracycline Repressor, domain 2"/>
    <property type="match status" value="1"/>
</dbReference>
<dbReference type="InterPro" id="IPR001647">
    <property type="entry name" value="HTH_TetR"/>
</dbReference>
<dbReference type="InterPro" id="IPR050109">
    <property type="entry name" value="HTH-type_TetR-like_transc_reg"/>
</dbReference>
<keyword evidence="3" id="KW-0804">Transcription</keyword>
<dbReference type="PROSITE" id="PS01081">
    <property type="entry name" value="HTH_TETR_1"/>
    <property type="match status" value="1"/>
</dbReference>
<sequence>MTAVPAALPGAARADARRNREIVLRTAARVFDEDGLEVSLGRIAERAGVGAGTVYRHFPSKEILVEAVLAEHVECLVAAADRWAARAAPGDALFGFLLEVIEKSAGRQHVCDALTADRSWPHATLAAAAQRFGEALDRLLRNAKQAGAIRADVQADDLAALAVGGAALRSAHRNRARGMRLVRLLLDGLRTPAVTKALAFRDTPSHRHHETTTHGVEHCVECGARLRIRATGRRPRYCGSTCRQRARRRRVAHTTNQT</sequence>
<reference evidence="6 7" key="1">
    <citation type="submission" date="2018-05" db="EMBL/GenBank/DDBJ databases">
        <title>Evolution of GPA BGCs.</title>
        <authorList>
            <person name="Waglechner N."/>
            <person name="Wright G.D."/>
        </authorList>
    </citation>
    <scope>NUCLEOTIDE SEQUENCE [LARGE SCALE GENOMIC DNA]</scope>
    <source>
        <strain evidence="6 7">A82846</strain>
    </source>
</reference>
<dbReference type="GO" id="GO:0003700">
    <property type="term" value="F:DNA-binding transcription factor activity"/>
    <property type="evidence" value="ECO:0007669"/>
    <property type="project" value="TreeGrafter"/>
</dbReference>
<dbReference type="SUPFAM" id="SSF46689">
    <property type="entry name" value="Homeodomain-like"/>
    <property type="match status" value="1"/>
</dbReference>
<dbReference type="Proteomes" id="UP000287547">
    <property type="component" value="Unassembled WGS sequence"/>
</dbReference>
<dbReference type="PANTHER" id="PTHR30055:SF234">
    <property type="entry name" value="HTH-TYPE TRANSCRIPTIONAL REGULATOR BETI"/>
    <property type="match status" value="1"/>
</dbReference>
<evidence type="ECO:0000313" key="7">
    <source>
        <dbReference type="Proteomes" id="UP000287547"/>
    </source>
</evidence>
<comment type="caution">
    <text evidence="6">The sequence shown here is derived from an EMBL/GenBank/DDBJ whole genome shotgun (WGS) entry which is preliminary data.</text>
</comment>
<keyword evidence="1" id="KW-0805">Transcription regulation</keyword>
<dbReference type="RefSeq" id="WP_037273396.1">
    <property type="nucleotide sequence ID" value="NZ_QHKI01000006.1"/>
</dbReference>
<dbReference type="OrthoDB" id="9795011at2"/>
<gene>
    <name evidence="6" type="ORF">DMH04_11335</name>
</gene>
<dbReference type="InterPro" id="IPR023772">
    <property type="entry name" value="DNA-bd_HTH_TetR-type_CS"/>
</dbReference>
<dbReference type="PRINTS" id="PR00455">
    <property type="entry name" value="HTHTETR"/>
</dbReference>
<dbReference type="Pfam" id="PF00440">
    <property type="entry name" value="TetR_N"/>
    <property type="match status" value="1"/>
</dbReference>
<feature type="domain" description="HTH tetR-type" evidence="5">
    <location>
        <begin position="17"/>
        <end position="76"/>
    </location>
</feature>
<accession>A0A428ZHN8</accession>
<dbReference type="InterPro" id="IPR009057">
    <property type="entry name" value="Homeodomain-like_sf"/>
</dbReference>
<evidence type="ECO:0000256" key="1">
    <source>
        <dbReference type="ARBA" id="ARBA00023015"/>
    </source>
</evidence>
<dbReference type="SUPFAM" id="SSF48498">
    <property type="entry name" value="Tetracyclin repressor-like, C-terminal domain"/>
    <property type="match status" value="1"/>
</dbReference>
<dbReference type="PANTHER" id="PTHR30055">
    <property type="entry name" value="HTH-TYPE TRANSCRIPTIONAL REGULATOR RUTR"/>
    <property type="match status" value="1"/>
</dbReference>
<name>A0A428ZHN8_KIBAR</name>
<evidence type="ECO:0000313" key="6">
    <source>
        <dbReference type="EMBL" id="RSM87587.1"/>
    </source>
</evidence>
<keyword evidence="2 4" id="KW-0238">DNA-binding</keyword>
<dbReference type="GO" id="GO:0000976">
    <property type="term" value="F:transcription cis-regulatory region binding"/>
    <property type="evidence" value="ECO:0007669"/>
    <property type="project" value="TreeGrafter"/>
</dbReference>
<evidence type="ECO:0000256" key="2">
    <source>
        <dbReference type="ARBA" id="ARBA00023125"/>
    </source>
</evidence>
<proteinExistence type="predicted"/>
<dbReference type="InterPro" id="IPR036271">
    <property type="entry name" value="Tet_transcr_reg_TetR-rel_C_sf"/>
</dbReference>
<dbReference type="Pfam" id="PF21597">
    <property type="entry name" value="TetR_C_43"/>
    <property type="match status" value="1"/>
</dbReference>
<feature type="DNA-binding region" description="H-T-H motif" evidence="4">
    <location>
        <begin position="39"/>
        <end position="58"/>
    </location>
</feature>